<feature type="region of interest" description="Disordered" evidence="1">
    <location>
        <begin position="89"/>
        <end position="118"/>
    </location>
</feature>
<evidence type="ECO:0000313" key="3">
    <source>
        <dbReference type="Proteomes" id="UP001516023"/>
    </source>
</evidence>
<keyword evidence="3" id="KW-1185">Reference proteome</keyword>
<protein>
    <submittedName>
        <fullName evidence="2">Uncharacterized protein</fullName>
    </submittedName>
</protein>
<evidence type="ECO:0000256" key="1">
    <source>
        <dbReference type="SAM" id="MobiDB-lite"/>
    </source>
</evidence>
<proteinExistence type="predicted"/>
<accession>A0ABD3PSA2</accession>
<feature type="compositionally biased region" description="Basic and acidic residues" evidence="1">
    <location>
        <begin position="89"/>
        <end position="103"/>
    </location>
</feature>
<evidence type="ECO:0000313" key="2">
    <source>
        <dbReference type="EMBL" id="KAL3790146.1"/>
    </source>
</evidence>
<comment type="caution">
    <text evidence="2">The sequence shown here is derived from an EMBL/GenBank/DDBJ whole genome shotgun (WGS) entry which is preliminary data.</text>
</comment>
<name>A0ABD3PSA2_9STRA</name>
<gene>
    <name evidence="2" type="ORF">HJC23_009583</name>
</gene>
<dbReference type="EMBL" id="JABMIG020000132">
    <property type="protein sequence ID" value="KAL3790146.1"/>
    <property type="molecule type" value="Genomic_DNA"/>
</dbReference>
<dbReference type="AlphaFoldDB" id="A0ABD3PSA2"/>
<sequence length="118" mass="13741">MNDKEENEVVPVKSTRPKKEVVPAKSTSTKKTKAATSDDEWDEDPFFRALLHNNDDDNRVVENVVNKSSDGRVDEEMFSKLSEKIFHRYHQDETEEPEKKEKTSYGIRDLLNGSYMME</sequence>
<dbReference type="Proteomes" id="UP001516023">
    <property type="component" value="Unassembled WGS sequence"/>
</dbReference>
<organism evidence="2 3">
    <name type="scientific">Cyclotella cryptica</name>
    <dbReference type="NCBI Taxonomy" id="29204"/>
    <lineage>
        <taxon>Eukaryota</taxon>
        <taxon>Sar</taxon>
        <taxon>Stramenopiles</taxon>
        <taxon>Ochrophyta</taxon>
        <taxon>Bacillariophyta</taxon>
        <taxon>Coscinodiscophyceae</taxon>
        <taxon>Thalassiosirophycidae</taxon>
        <taxon>Stephanodiscales</taxon>
        <taxon>Stephanodiscaceae</taxon>
        <taxon>Cyclotella</taxon>
    </lineage>
</organism>
<feature type="region of interest" description="Disordered" evidence="1">
    <location>
        <begin position="1"/>
        <end position="37"/>
    </location>
</feature>
<reference evidence="2 3" key="1">
    <citation type="journal article" date="2020" name="G3 (Bethesda)">
        <title>Improved Reference Genome for Cyclotella cryptica CCMP332, a Model for Cell Wall Morphogenesis, Salinity Adaptation, and Lipid Production in Diatoms (Bacillariophyta).</title>
        <authorList>
            <person name="Roberts W.R."/>
            <person name="Downey K.M."/>
            <person name="Ruck E.C."/>
            <person name="Traller J.C."/>
            <person name="Alverson A.J."/>
        </authorList>
    </citation>
    <scope>NUCLEOTIDE SEQUENCE [LARGE SCALE GENOMIC DNA]</scope>
    <source>
        <strain evidence="2 3">CCMP332</strain>
    </source>
</reference>